<dbReference type="GO" id="GO:0005524">
    <property type="term" value="F:ATP binding"/>
    <property type="evidence" value="ECO:0007669"/>
    <property type="project" value="InterPro"/>
</dbReference>
<feature type="domain" description="ATPase AAA-type core" evidence="1">
    <location>
        <begin position="6"/>
        <end position="72"/>
    </location>
</feature>
<evidence type="ECO:0000313" key="2">
    <source>
        <dbReference type="EMBL" id="OAI08780.1"/>
    </source>
</evidence>
<gene>
    <name evidence="2" type="ORF">A1332_06375</name>
</gene>
<dbReference type="GO" id="GO:0016887">
    <property type="term" value="F:ATP hydrolysis activity"/>
    <property type="evidence" value="ECO:0007669"/>
    <property type="project" value="InterPro"/>
</dbReference>
<reference evidence="2 3" key="1">
    <citation type="submission" date="2016-03" db="EMBL/GenBank/DDBJ databases">
        <authorList>
            <person name="Ploux O."/>
        </authorList>
    </citation>
    <scope>NUCLEOTIDE SEQUENCE [LARGE SCALE GENOMIC DNA]</scope>
    <source>
        <strain evidence="2 3">R-45363</strain>
    </source>
</reference>
<accession>A0A177MUR9</accession>
<sequence>MNDILSILLLDEADSLLGDRNCAHRSWEITQVNEMLTQMETFSGIFICNTNRMDKLDAASLRRFDFKVKFDYLSPNQRWLLFQRECQRLRGQLPSNPENLAIFKQQVQRLTNFTPGDFAVVSRQVAVLREISQPERMIQVLEQECEAKGEAFAQIGFVR</sequence>
<comment type="caution">
    <text evidence="2">The sequence shown here is derived from an EMBL/GenBank/DDBJ whole genome shotgun (WGS) entry which is preliminary data.</text>
</comment>
<evidence type="ECO:0000259" key="1">
    <source>
        <dbReference type="Pfam" id="PF00004"/>
    </source>
</evidence>
<proteinExistence type="predicted"/>
<dbReference type="InterPro" id="IPR027417">
    <property type="entry name" value="P-loop_NTPase"/>
</dbReference>
<protein>
    <recommendedName>
        <fullName evidence="1">ATPase AAA-type core domain-containing protein</fullName>
    </recommendedName>
</protein>
<dbReference type="SUPFAM" id="SSF52540">
    <property type="entry name" value="P-loop containing nucleoside triphosphate hydrolases"/>
    <property type="match status" value="1"/>
</dbReference>
<evidence type="ECO:0000313" key="3">
    <source>
        <dbReference type="Proteomes" id="UP000078090"/>
    </source>
</evidence>
<dbReference type="RefSeq" id="WP_197491371.1">
    <property type="nucleotide sequence ID" value="NZ_LUUG01000042.1"/>
</dbReference>
<dbReference type="Proteomes" id="UP000078090">
    <property type="component" value="Unassembled WGS sequence"/>
</dbReference>
<name>A0A177MUR9_METMH</name>
<dbReference type="Gene3D" id="3.40.50.300">
    <property type="entry name" value="P-loop containing nucleotide triphosphate hydrolases"/>
    <property type="match status" value="1"/>
</dbReference>
<dbReference type="Pfam" id="PF00004">
    <property type="entry name" value="AAA"/>
    <property type="match status" value="1"/>
</dbReference>
<dbReference type="AlphaFoldDB" id="A0A177MUR9"/>
<dbReference type="EMBL" id="LUUG01000042">
    <property type="protein sequence ID" value="OAI08780.1"/>
    <property type="molecule type" value="Genomic_DNA"/>
</dbReference>
<organism evidence="2 3">
    <name type="scientific">Methylomonas methanica</name>
    <dbReference type="NCBI Taxonomy" id="421"/>
    <lineage>
        <taxon>Bacteria</taxon>
        <taxon>Pseudomonadati</taxon>
        <taxon>Pseudomonadota</taxon>
        <taxon>Gammaproteobacteria</taxon>
        <taxon>Methylococcales</taxon>
        <taxon>Methylococcaceae</taxon>
        <taxon>Methylomonas</taxon>
    </lineage>
</organism>
<dbReference type="InterPro" id="IPR003959">
    <property type="entry name" value="ATPase_AAA_core"/>
</dbReference>